<dbReference type="EMBL" id="BDIP01001903">
    <property type="protein sequence ID" value="GIQ85364.1"/>
    <property type="molecule type" value="Genomic_DNA"/>
</dbReference>
<feature type="non-terminal residue" evidence="1">
    <location>
        <position position="1"/>
    </location>
</feature>
<dbReference type="Proteomes" id="UP000265618">
    <property type="component" value="Unassembled WGS sequence"/>
</dbReference>
<reference evidence="1 2" key="1">
    <citation type="journal article" date="2018" name="PLoS ONE">
        <title>The draft genome of Kipferlia bialata reveals reductive genome evolution in fornicate parasites.</title>
        <authorList>
            <person name="Tanifuji G."/>
            <person name="Takabayashi S."/>
            <person name="Kume K."/>
            <person name="Takagi M."/>
            <person name="Nakayama T."/>
            <person name="Kamikawa R."/>
            <person name="Inagaki Y."/>
            <person name="Hashimoto T."/>
        </authorList>
    </citation>
    <scope>NUCLEOTIDE SEQUENCE [LARGE SCALE GENOMIC DNA]</scope>
    <source>
        <strain evidence="1">NY0173</strain>
    </source>
</reference>
<organism evidence="1 2">
    <name type="scientific">Kipferlia bialata</name>
    <dbReference type="NCBI Taxonomy" id="797122"/>
    <lineage>
        <taxon>Eukaryota</taxon>
        <taxon>Metamonada</taxon>
        <taxon>Carpediemonas-like organisms</taxon>
        <taxon>Kipferlia</taxon>
    </lineage>
</organism>
<comment type="caution">
    <text evidence="1">The sequence shown here is derived from an EMBL/GenBank/DDBJ whole genome shotgun (WGS) entry which is preliminary data.</text>
</comment>
<proteinExistence type="predicted"/>
<protein>
    <submittedName>
        <fullName evidence="1">Uncharacterized protein</fullName>
    </submittedName>
</protein>
<evidence type="ECO:0000313" key="2">
    <source>
        <dbReference type="Proteomes" id="UP000265618"/>
    </source>
</evidence>
<evidence type="ECO:0000313" key="1">
    <source>
        <dbReference type="EMBL" id="GIQ85364.1"/>
    </source>
</evidence>
<dbReference type="AlphaFoldDB" id="A0A9K3GIN9"/>
<accession>A0A9K3GIN9</accession>
<dbReference type="OrthoDB" id="49304at2759"/>
<dbReference type="PANTHER" id="PTHR36220">
    <property type="entry name" value="UNNAMED PRODUCT"/>
    <property type="match status" value="1"/>
</dbReference>
<dbReference type="SUPFAM" id="SSF82171">
    <property type="entry name" value="DPP6 N-terminal domain-like"/>
    <property type="match status" value="1"/>
</dbReference>
<dbReference type="PANTHER" id="PTHR36220:SF1">
    <property type="entry name" value="GAMMA TUBULIN COMPLEX COMPONENT C-TERMINAL DOMAIN-CONTAINING PROTEIN"/>
    <property type="match status" value="1"/>
</dbReference>
<name>A0A9K3GIN9_9EUKA</name>
<gene>
    <name evidence="1" type="ORF">KIPB_007014</name>
</gene>
<keyword evidence="2" id="KW-1185">Reference proteome</keyword>
<sequence>RTGWKLAQEISNGLAGSVNVAMEAGLLVAGWPDVETMLGRADVYRLDGDEYRSDAYLSPPSTRGQYGFGDSVAISACGTRIVIGSGHGGYIDVFDFAERNWTLTQSMQQDYYVDEQPGFHLAISSDGHTIAQGCSEDGDQSHGGGSVHILSDLDGDGFVLTQTLSVDNTSGLFGQSLVFSEDSEGQLLAIGAPGDAPTVYLYGRDTTTGEYSQVDYETSSQDTALGEWVDISGYTLLAGMPTFDEGAHIWYSKDGSVGVFDIYRFLK</sequence>